<dbReference type="PANTHER" id="PTHR38926">
    <property type="entry name" value="F-BOX DOMAIN CONTAINING PROTEIN, EXPRESSED"/>
    <property type="match status" value="1"/>
</dbReference>
<organism evidence="1 2">
    <name type="scientific">Populus deltoides</name>
    <name type="common">Eastern poplar</name>
    <name type="synonym">Eastern cottonwood</name>
    <dbReference type="NCBI Taxonomy" id="3696"/>
    <lineage>
        <taxon>Eukaryota</taxon>
        <taxon>Viridiplantae</taxon>
        <taxon>Streptophyta</taxon>
        <taxon>Embryophyta</taxon>
        <taxon>Tracheophyta</taxon>
        <taxon>Spermatophyta</taxon>
        <taxon>Magnoliopsida</taxon>
        <taxon>eudicotyledons</taxon>
        <taxon>Gunneridae</taxon>
        <taxon>Pentapetalae</taxon>
        <taxon>rosids</taxon>
        <taxon>fabids</taxon>
        <taxon>Malpighiales</taxon>
        <taxon>Salicaceae</taxon>
        <taxon>Saliceae</taxon>
        <taxon>Populus</taxon>
    </lineage>
</organism>
<evidence type="ECO:0000313" key="2">
    <source>
        <dbReference type="Proteomes" id="UP000807159"/>
    </source>
</evidence>
<dbReference type="EMBL" id="JACEGQ020000016">
    <property type="protein sequence ID" value="KAH8485975.1"/>
    <property type="molecule type" value="Genomic_DNA"/>
</dbReference>
<dbReference type="SUPFAM" id="SSF81383">
    <property type="entry name" value="F-box domain"/>
    <property type="match status" value="1"/>
</dbReference>
<dbReference type="EMBL" id="JACEGQ020000016">
    <property type="protein sequence ID" value="KAH8485977.1"/>
    <property type="molecule type" value="Genomic_DNA"/>
</dbReference>
<keyword evidence="2" id="KW-1185">Reference proteome</keyword>
<accession>A0A8T2WX89</accession>
<dbReference type="AlphaFoldDB" id="A0A8T2WX89"/>
<dbReference type="InterPro" id="IPR032675">
    <property type="entry name" value="LRR_dom_sf"/>
</dbReference>
<proteinExistence type="predicted"/>
<evidence type="ECO:0000313" key="1">
    <source>
        <dbReference type="EMBL" id="KAH8485975.1"/>
    </source>
</evidence>
<dbReference type="Gene3D" id="3.80.10.10">
    <property type="entry name" value="Ribonuclease Inhibitor"/>
    <property type="match status" value="1"/>
</dbReference>
<reference evidence="1" key="1">
    <citation type="journal article" date="2021" name="J. Hered.">
        <title>Genome Assembly of Salicaceae Populus deltoides (Eastern Cottonwood) I-69 Based on Nanopore Sequencing and Hi-C Technologies.</title>
        <authorList>
            <person name="Bai S."/>
            <person name="Wu H."/>
            <person name="Zhang J."/>
            <person name="Pan Z."/>
            <person name="Zhao W."/>
            <person name="Li Z."/>
            <person name="Tong C."/>
        </authorList>
    </citation>
    <scope>NUCLEOTIDE SEQUENCE</scope>
    <source>
        <tissue evidence="1">Leaf</tissue>
    </source>
</reference>
<sequence>MEERKWEDLEFYCLVNVLGRVGMESLLLDVPFVCKSWYKASLDPSCWKHLVFPKDLDSERDFTLLDRFKEKYKIENCSVDAFTKFVVGRSHGNCTGLFLPNGCTEEVAKYVADECPALRTLLLPSDILRCESSIVPTLIGKWEHLENLWLGSSENLVNIITQISLACNEFSGLCVSSATIQEEEASAIVTNLPNIKCLILRGARIYFENLVIILQGCKNLVHLDVRDCLGFDFDDEKVLELASNIKTFKCEGSMLDDYDDGVIDTDDLVYEGYISS</sequence>
<dbReference type="Proteomes" id="UP000807159">
    <property type="component" value="Chromosome 16"/>
</dbReference>
<protein>
    <submittedName>
        <fullName evidence="1">Uncharacterized protein</fullName>
    </submittedName>
</protein>
<dbReference type="SUPFAM" id="SSF52047">
    <property type="entry name" value="RNI-like"/>
    <property type="match status" value="1"/>
</dbReference>
<name>A0A8T2WX89_POPDE</name>
<gene>
    <name evidence="1" type="ORF">H0E87_027425</name>
</gene>
<dbReference type="InterPro" id="IPR036047">
    <property type="entry name" value="F-box-like_dom_sf"/>
</dbReference>
<dbReference type="Gene3D" id="1.20.1280.50">
    <property type="match status" value="1"/>
</dbReference>
<dbReference type="PANTHER" id="PTHR38926:SF5">
    <property type="entry name" value="F-BOX AND LEUCINE-RICH REPEAT PROTEIN 6"/>
    <property type="match status" value="1"/>
</dbReference>
<comment type="caution">
    <text evidence="1">The sequence shown here is derived from an EMBL/GenBank/DDBJ whole genome shotgun (WGS) entry which is preliminary data.</text>
</comment>